<dbReference type="InterPro" id="IPR013078">
    <property type="entry name" value="His_Pase_superF_clade-1"/>
</dbReference>
<organism evidence="1">
    <name type="scientific">hydrothermal vent metagenome</name>
    <dbReference type="NCBI Taxonomy" id="652676"/>
    <lineage>
        <taxon>unclassified sequences</taxon>
        <taxon>metagenomes</taxon>
        <taxon>ecological metagenomes</taxon>
    </lineage>
</organism>
<accession>A0A3B0XPL5</accession>
<dbReference type="Gene3D" id="3.40.50.1240">
    <property type="entry name" value="Phosphoglycerate mutase-like"/>
    <property type="match status" value="1"/>
</dbReference>
<dbReference type="SMART" id="SM00855">
    <property type="entry name" value="PGAM"/>
    <property type="match status" value="1"/>
</dbReference>
<name>A0A3B0XPL5_9ZZZZ</name>
<dbReference type="PANTHER" id="PTHR48100:SF1">
    <property type="entry name" value="HISTIDINE PHOSPHATASE FAMILY PROTEIN-RELATED"/>
    <property type="match status" value="1"/>
</dbReference>
<dbReference type="PIRSF" id="PIRSF000709">
    <property type="entry name" value="6PFK_2-Ptase"/>
    <property type="match status" value="1"/>
</dbReference>
<evidence type="ECO:0000313" key="1">
    <source>
        <dbReference type="EMBL" id="VAW66053.1"/>
    </source>
</evidence>
<dbReference type="InterPro" id="IPR029033">
    <property type="entry name" value="His_PPase_superfam"/>
</dbReference>
<proteinExistence type="predicted"/>
<dbReference type="EC" id="3.1.3.73" evidence="1"/>
<dbReference type="AlphaFoldDB" id="A0A3B0XPL5"/>
<dbReference type="GO" id="GO:0043755">
    <property type="term" value="F:alpha-ribazole phosphatase activity"/>
    <property type="evidence" value="ECO:0007669"/>
    <property type="project" value="UniProtKB-EC"/>
</dbReference>
<reference evidence="1" key="1">
    <citation type="submission" date="2018-06" db="EMBL/GenBank/DDBJ databases">
        <authorList>
            <person name="Zhirakovskaya E."/>
        </authorList>
    </citation>
    <scope>NUCLEOTIDE SEQUENCE</scope>
</reference>
<dbReference type="SUPFAM" id="SSF53254">
    <property type="entry name" value="Phosphoglycerate mutase-like"/>
    <property type="match status" value="1"/>
</dbReference>
<dbReference type="InterPro" id="IPR050275">
    <property type="entry name" value="PGM_Phosphatase"/>
</dbReference>
<protein>
    <submittedName>
        <fullName evidence="1">Alpha-ribazole-5'-phosphate phosphatase</fullName>
        <ecNumber evidence="1">3.1.3.73</ecNumber>
    </submittedName>
</protein>
<dbReference type="PANTHER" id="PTHR48100">
    <property type="entry name" value="BROAD-SPECIFICITY PHOSPHATASE YOR283W-RELATED"/>
    <property type="match status" value="1"/>
</dbReference>
<dbReference type="Pfam" id="PF00300">
    <property type="entry name" value="His_Phos_1"/>
    <property type="match status" value="1"/>
</dbReference>
<gene>
    <name evidence="1" type="ORF">MNBD_GAMMA10-1908</name>
</gene>
<keyword evidence="1" id="KW-0378">Hydrolase</keyword>
<dbReference type="EMBL" id="UOFJ01000204">
    <property type="protein sequence ID" value="VAW66053.1"/>
    <property type="molecule type" value="Genomic_DNA"/>
</dbReference>
<dbReference type="CDD" id="cd07040">
    <property type="entry name" value="HP"/>
    <property type="match status" value="1"/>
</dbReference>
<dbReference type="GO" id="GO:0005737">
    <property type="term" value="C:cytoplasm"/>
    <property type="evidence" value="ECO:0007669"/>
    <property type="project" value="TreeGrafter"/>
</dbReference>
<sequence>MDEKRWVPEIITIDLMRHGVSTAGSCFLGATDAPLTQEGWEQMQASVVKQRYDRVISSPLMRCAAFAKHYAEKKNLPLSIEHDLKEIDFGAWEGKTSAEIWETQQQLLSAFWEDPLNNTPPEGEPYRVFQQRVDRAFKALSDQPNSLIITHGGVIRQIISSILCLPFEKLYCMHIDYAGITRIESCKGDLSLRFINQRV</sequence>